<dbReference type="Proteomes" id="UP000278807">
    <property type="component" value="Unassembled WGS sequence"/>
</dbReference>
<dbReference type="Pfam" id="PF00498">
    <property type="entry name" value="FHA"/>
    <property type="match status" value="1"/>
</dbReference>
<dbReference type="Gene3D" id="2.60.200.20">
    <property type="match status" value="1"/>
</dbReference>
<dbReference type="STRING" id="102285.A0A0R3THX0"/>
<feature type="compositionally biased region" description="Basic residues" evidence="1">
    <location>
        <begin position="75"/>
        <end position="86"/>
    </location>
</feature>
<feature type="compositionally biased region" description="Basic and acidic residues" evidence="1">
    <location>
        <begin position="52"/>
        <end position="74"/>
    </location>
</feature>
<feature type="region of interest" description="Disordered" evidence="1">
    <location>
        <begin position="1"/>
        <end position="121"/>
    </location>
</feature>
<evidence type="ECO:0000259" key="2">
    <source>
        <dbReference type="PROSITE" id="PS50006"/>
    </source>
</evidence>
<dbReference type="AlphaFoldDB" id="A0A0R3THX0"/>
<dbReference type="InterPro" id="IPR000253">
    <property type="entry name" value="FHA_dom"/>
</dbReference>
<organism evidence="5">
    <name type="scientific">Rodentolepis nana</name>
    <name type="common">Dwarf tapeworm</name>
    <name type="synonym">Hymenolepis nana</name>
    <dbReference type="NCBI Taxonomy" id="102285"/>
    <lineage>
        <taxon>Eukaryota</taxon>
        <taxon>Metazoa</taxon>
        <taxon>Spiralia</taxon>
        <taxon>Lophotrochozoa</taxon>
        <taxon>Platyhelminthes</taxon>
        <taxon>Cestoda</taxon>
        <taxon>Eucestoda</taxon>
        <taxon>Cyclophyllidea</taxon>
        <taxon>Hymenolepididae</taxon>
        <taxon>Rodentolepis</taxon>
    </lineage>
</organism>
<evidence type="ECO:0000313" key="4">
    <source>
        <dbReference type="Proteomes" id="UP000278807"/>
    </source>
</evidence>
<accession>A0A0R3THX0</accession>
<evidence type="ECO:0000313" key="3">
    <source>
        <dbReference type="EMBL" id="VDO02517.1"/>
    </source>
</evidence>
<dbReference type="InterPro" id="IPR050923">
    <property type="entry name" value="Cell_Proc_Reg/RNA_Proc"/>
</dbReference>
<dbReference type="PANTHER" id="PTHR23308">
    <property type="entry name" value="NUCLEAR INHIBITOR OF PROTEIN PHOSPHATASE-1"/>
    <property type="match status" value="1"/>
</dbReference>
<dbReference type="WBParaSite" id="HNAJ_0000666101-mRNA-1">
    <property type="protein sequence ID" value="HNAJ_0000666101-mRNA-1"/>
    <property type="gene ID" value="HNAJ_0000666101"/>
</dbReference>
<feature type="compositionally biased region" description="Basic and acidic residues" evidence="1">
    <location>
        <begin position="87"/>
        <end position="113"/>
    </location>
</feature>
<name>A0A0R3THX0_RODNA</name>
<dbReference type="SUPFAM" id="SSF49879">
    <property type="entry name" value="SMAD/FHA domain"/>
    <property type="match status" value="1"/>
</dbReference>
<dbReference type="InterPro" id="IPR008984">
    <property type="entry name" value="SMAD_FHA_dom_sf"/>
</dbReference>
<dbReference type="PROSITE" id="PS50006">
    <property type="entry name" value="FHA_DOMAIN"/>
    <property type="match status" value="1"/>
</dbReference>
<dbReference type="SMART" id="SM00240">
    <property type="entry name" value="FHA"/>
    <property type="match status" value="1"/>
</dbReference>
<feature type="compositionally biased region" description="Basic and acidic residues" evidence="1">
    <location>
        <begin position="1"/>
        <end position="11"/>
    </location>
</feature>
<evidence type="ECO:0000256" key="1">
    <source>
        <dbReference type="SAM" id="MobiDB-lite"/>
    </source>
</evidence>
<feature type="domain" description="FHA" evidence="2">
    <location>
        <begin position="180"/>
        <end position="234"/>
    </location>
</feature>
<gene>
    <name evidence="3" type="ORF">HNAJ_LOCUS6657</name>
</gene>
<reference evidence="3 4" key="2">
    <citation type="submission" date="2018-11" db="EMBL/GenBank/DDBJ databases">
        <authorList>
            <consortium name="Pathogen Informatics"/>
        </authorList>
    </citation>
    <scope>NUCLEOTIDE SEQUENCE [LARGE SCALE GENOMIC DNA]</scope>
</reference>
<keyword evidence="4" id="KW-1185">Reference proteome</keyword>
<sequence>MDVKHSPKIKSEPVTPPDTNRRRRLRSPMIIDHKNDIKVKRSRLSSPVLINDHQEHDIIRRDLKPDPDFGDRSRRDRLHRSPRHSRREYPNTHDRHSKDSGTKSRNYVDESKPASEPGPKAQVNFELSGKLAADTNSYKGVVIKYNEPEDARKPTRFWRLYPFKGDESLKVMHIHRQSGYLIGSDTRVVEIPMLHPSISKQHAALQFRFTKGKERLYVIDLESTNGTYLNGNKIETRRYYELRERDVLKFGYSSREYVVMLDTAGSEEEDDVK</sequence>
<dbReference type="OrthoDB" id="444265at2759"/>
<protein>
    <submittedName>
        <fullName evidence="5">FHA domain-containing protein</fullName>
    </submittedName>
</protein>
<dbReference type="EMBL" id="UZAE01007783">
    <property type="protein sequence ID" value="VDO02517.1"/>
    <property type="molecule type" value="Genomic_DNA"/>
</dbReference>
<reference evidence="5" key="1">
    <citation type="submission" date="2017-02" db="UniProtKB">
        <authorList>
            <consortium name="WormBaseParasite"/>
        </authorList>
    </citation>
    <scope>IDENTIFICATION</scope>
</reference>
<proteinExistence type="predicted"/>
<evidence type="ECO:0000313" key="5">
    <source>
        <dbReference type="WBParaSite" id="HNAJ_0000666101-mRNA-1"/>
    </source>
</evidence>